<accession>A0A9X2WLR8</accession>
<keyword evidence="1" id="KW-1133">Transmembrane helix</keyword>
<dbReference type="PIRSF" id="PIRSF029033">
    <property type="entry name" value="UCP029033"/>
    <property type="match status" value="1"/>
</dbReference>
<dbReference type="InterPro" id="IPR007497">
    <property type="entry name" value="SIMPL/DUF541"/>
</dbReference>
<dbReference type="InterPro" id="IPR052022">
    <property type="entry name" value="26kDa_periplasmic_antigen"/>
</dbReference>
<evidence type="ECO:0000313" key="3">
    <source>
        <dbReference type="Proteomes" id="UP001155546"/>
    </source>
</evidence>
<comment type="caution">
    <text evidence="2">The sequence shown here is derived from an EMBL/GenBank/DDBJ whole genome shotgun (WGS) entry which is preliminary data.</text>
</comment>
<gene>
    <name evidence="2" type="ORF">NE535_06780</name>
</gene>
<dbReference type="PANTHER" id="PTHR34387:SF2">
    <property type="entry name" value="SLR1258 PROTEIN"/>
    <property type="match status" value="1"/>
</dbReference>
<dbReference type="InterPro" id="IPR016907">
    <property type="entry name" value="UCP029033"/>
</dbReference>
<protein>
    <submittedName>
        <fullName evidence="2">SIMPL domain-containing protein</fullName>
    </submittedName>
</protein>
<organism evidence="2 3">
    <name type="scientific">Shewanella holmiensis</name>
    <dbReference type="NCBI Taxonomy" id="2952222"/>
    <lineage>
        <taxon>Bacteria</taxon>
        <taxon>Pseudomonadati</taxon>
        <taxon>Pseudomonadota</taxon>
        <taxon>Gammaproteobacteria</taxon>
        <taxon>Alteromonadales</taxon>
        <taxon>Shewanellaceae</taxon>
        <taxon>Shewanella</taxon>
    </lineage>
</organism>
<evidence type="ECO:0000256" key="1">
    <source>
        <dbReference type="SAM" id="Phobius"/>
    </source>
</evidence>
<dbReference type="Gene3D" id="3.30.70.2970">
    <property type="entry name" value="Protein of unknown function (DUF541), domain 2"/>
    <property type="match status" value="1"/>
</dbReference>
<evidence type="ECO:0000313" key="2">
    <source>
        <dbReference type="EMBL" id="MCT7941504.1"/>
    </source>
</evidence>
<dbReference type="GO" id="GO:0006974">
    <property type="term" value="P:DNA damage response"/>
    <property type="evidence" value="ECO:0007669"/>
    <property type="project" value="TreeGrafter"/>
</dbReference>
<dbReference type="Proteomes" id="UP001155546">
    <property type="component" value="Unassembled WGS sequence"/>
</dbReference>
<feature type="transmembrane region" description="Helical" evidence="1">
    <location>
        <begin position="6"/>
        <end position="24"/>
    </location>
</feature>
<dbReference type="EMBL" id="JAMTCD010000006">
    <property type="protein sequence ID" value="MCT7941504.1"/>
    <property type="molecule type" value="Genomic_DNA"/>
</dbReference>
<keyword evidence="1" id="KW-0472">Membrane</keyword>
<dbReference type="AlphaFoldDB" id="A0A9X2WLR8"/>
<keyword evidence="3" id="KW-1185">Reference proteome</keyword>
<dbReference type="RefSeq" id="WP_261297896.1">
    <property type="nucleotide sequence ID" value="NZ_JAMTCD010000006.1"/>
</dbReference>
<reference evidence="2" key="1">
    <citation type="journal article" date="2023" name="Int. J. Syst. Evol. Microbiol.">
        <title>&lt;i&gt;Shewanella septentrionalis&lt;/i&gt; sp. nov. and &lt;i&gt;Shewanella holmiensis&lt;/i&gt; sp. nov., isolated from Baltic Sea water and sediments.</title>
        <authorList>
            <person name="Martin-Rodriguez A.J."/>
            <person name="Thorell K."/>
            <person name="Joffre E."/>
            <person name="Jensie-Markopoulos S."/>
            <person name="Moore E.R.B."/>
            <person name="Sjoling A."/>
        </authorList>
    </citation>
    <scope>NUCLEOTIDE SEQUENCE</scope>
    <source>
        <strain evidence="2">SP1S2-7</strain>
    </source>
</reference>
<keyword evidence="1" id="KW-0812">Transmembrane</keyword>
<name>A0A9X2WLR8_9GAMM</name>
<dbReference type="PANTHER" id="PTHR34387">
    <property type="entry name" value="SLR1258 PROTEIN"/>
    <property type="match status" value="1"/>
</dbReference>
<sequence>MQKSSATILGVMLVISFTIFGLLIKQALLEVKTFDRNVTVKGLAEAEFPADIVIWPIQFTAAGNDLESLYNQVDAQEQQIISFLASQNIAPDEISFSSPKINDKLAQQYGGQQDFEFRYSALQTITVYSSSIKLVRDAMPKITELGKKGIVFSQNDYNAQVEYIFSRLNDVKPQMIEQSTTNARMVAEKFASDSNSRLGKIKNASQGQFSIGDRDKNNPHIKRVRVVSTIAYYLAD</sequence>
<proteinExistence type="predicted"/>
<dbReference type="Pfam" id="PF04402">
    <property type="entry name" value="SIMPL"/>
    <property type="match status" value="1"/>
</dbReference>